<dbReference type="EMBL" id="JAXCGZ010019020">
    <property type="protein sequence ID" value="KAK7066791.1"/>
    <property type="molecule type" value="Genomic_DNA"/>
</dbReference>
<organism evidence="1 2">
    <name type="scientific">Halocaridina rubra</name>
    <name type="common">Hawaiian red shrimp</name>
    <dbReference type="NCBI Taxonomy" id="373956"/>
    <lineage>
        <taxon>Eukaryota</taxon>
        <taxon>Metazoa</taxon>
        <taxon>Ecdysozoa</taxon>
        <taxon>Arthropoda</taxon>
        <taxon>Crustacea</taxon>
        <taxon>Multicrustacea</taxon>
        <taxon>Malacostraca</taxon>
        <taxon>Eumalacostraca</taxon>
        <taxon>Eucarida</taxon>
        <taxon>Decapoda</taxon>
        <taxon>Pleocyemata</taxon>
        <taxon>Caridea</taxon>
        <taxon>Atyoidea</taxon>
        <taxon>Atyidae</taxon>
        <taxon>Halocaridina</taxon>
    </lineage>
</organism>
<evidence type="ECO:0000313" key="2">
    <source>
        <dbReference type="Proteomes" id="UP001381693"/>
    </source>
</evidence>
<accession>A0AAN8WMN1</accession>
<name>A0AAN8WMN1_HALRR</name>
<proteinExistence type="predicted"/>
<protein>
    <submittedName>
        <fullName evidence="1">Uncharacterized protein</fullName>
    </submittedName>
</protein>
<gene>
    <name evidence="1" type="ORF">SK128_011522</name>
</gene>
<sequence>MSISVSAIVLGNHTTTQDCNICGKTSCYGPLALTVSHHLHTVLASCALLDSSEGGLCCAECIGILDLKISIILQNAGMWKEFFFSMDGKMRMPEQLCGKKSLLKVPI</sequence>
<dbReference type="AlphaFoldDB" id="A0AAN8WMN1"/>
<reference evidence="1 2" key="1">
    <citation type="submission" date="2023-11" db="EMBL/GenBank/DDBJ databases">
        <title>Halocaridina rubra genome assembly.</title>
        <authorList>
            <person name="Smith C."/>
        </authorList>
    </citation>
    <scope>NUCLEOTIDE SEQUENCE [LARGE SCALE GENOMIC DNA]</scope>
    <source>
        <strain evidence="1">EP-1</strain>
        <tissue evidence="1">Whole</tissue>
    </source>
</reference>
<comment type="caution">
    <text evidence="1">The sequence shown here is derived from an EMBL/GenBank/DDBJ whole genome shotgun (WGS) entry which is preliminary data.</text>
</comment>
<keyword evidence="2" id="KW-1185">Reference proteome</keyword>
<dbReference type="Proteomes" id="UP001381693">
    <property type="component" value="Unassembled WGS sequence"/>
</dbReference>
<evidence type="ECO:0000313" key="1">
    <source>
        <dbReference type="EMBL" id="KAK7066791.1"/>
    </source>
</evidence>